<organism evidence="9 10">
    <name type="scientific">Xanthomonas bromi</name>
    <dbReference type="NCBI Taxonomy" id="56449"/>
    <lineage>
        <taxon>Bacteria</taxon>
        <taxon>Pseudomonadati</taxon>
        <taxon>Pseudomonadota</taxon>
        <taxon>Gammaproteobacteria</taxon>
        <taxon>Lysobacterales</taxon>
        <taxon>Lysobacteraceae</taxon>
        <taxon>Xanthomonas</taxon>
    </lineage>
</organism>
<dbReference type="SMART" id="SM00304">
    <property type="entry name" value="HAMP"/>
    <property type="match status" value="3"/>
</dbReference>
<evidence type="ECO:0000256" key="2">
    <source>
        <dbReference type="ARBA" id="ARBA00023224"/>
    </source>
</evidence>
<dbReference type="GO" id="GO:0006935">
    <property type="term" value="P:chemotaxis"/>
    <property type="evidence" value="ECO:0007669"/>
    <property type="project" value="InterPro"/>
</dbReference>
<dbReference type="AlphaFoldDB" id="A0A1C3NQT9"/>
<dbReference type="Pfam" id="PF00015">
    <property type="entry name" value="MCPsignal"/>
    <property type="match status" value="1"/>
</dbReference>
<evidence type="ECO:0000313" key="11">
    <source>
        <dbReference type="Proteomes" id="UP000239710"/>
    </source>
</evidence>
<gene>
    <name evidence="9" type="ORF">XBLMG947_3560</name>
    <name evidence="8" type="ORF">XbrCFBP1976_17715</name>
</gene>
<comment type="similarity">
    <text evidence="3">Belongs to the methyl-accepting chemotaxis (MCP) protein family.</text>
</comment>
<keyword evidence="2 4" id="KW-0807">Transducer</keyword>
<feature type="domain" description="HAMP" evidence="7">
    <location>
        <begin position="343"/>
        <end position="395"/>
    </location>
</feature>
<evidence type="ECO:0000256" key="5">
    <source>
        <dbReference type="SAM" id="Phobius"/>
    </source>
</evidence>
<dbReference type="InterPro" id="IPR004089">
    <property type="entry name" value="MCPsignal_dom"/>
</dbReference>
<feature type="domain" description="HAMP" evidence="7">
    <location>
        <begin position="524"/>
        <end position="576"/>
    </location>
</feature>
<reference evidence="9 10" key="1">
    <citation type="submission" date="2016-06" db="EMBL/GenBank/DDBJ databases">
        <authorList>
            <person name="Kjaerup R.B."/>
            <person name="Dalgaard T.S."/>
            <person name="Juul-Madsen H.R."/>
        </authorList>
    </citation>
    <scope>NUCLEOTIDE SEQUENCE [LARGE SCALE GENOMIC DNA]</scope>
    <source>
        <strain evidence="9">LMG947</strain>
    </source>
</reference>
<dbReference type="PROSITE" id="PS50111">
    <property type="entry name" value="CHEMOTAXIS_TRANSDUC_2"/>
    <property type="match status" value="1"/>
</dbReference>
<name>A0A1C3NQT9_9XANT</name>
<proteinExistence type="inferred from homology"/>
<dbReference type="CDD" id="cd11386">
    <property type="entry name" value="MCP_signal"/>
    <property type="match status" value="1"/>
</dbReference>
<feature type="domain" description="Methyl-accepting transducer" evidence="6">
    <location>
        <begin position="581"/>
        <end position="810"/>
    </location>
</feature>
<dbReference type="Pfam" id="PF18575">
    <property type="entry name" value="HAMP_N3"/>
    <property type="match status" value="1"/>
</dbReference>
<keyword evidence="5" id="KW-0472">Membrane</keyword>
<sequence>MSRSLIHGNSVAGRLMIGTGILALVCFGMTAAISYWRSSEALLGSSHSMLREVAHHEASSISSDIGSAFNTGSTLANTFRIERESGGTSRASAAAVLHEQLRLQKNWLGISTLWEPDAFDGHDTANINAPFHDATGRFMVYWSYQKGELVREALHSYDKPGDGDWYLAARKSHAPVVIEPYYYPVAGVDTLMTTLSTPIMDGDRFLGTVNITMSLDALQKRVATLRPLDVGEAVLLSPTGAVMASADATQVGKTLNDATTQAMLAKVRAGQVSSDEAAVAGVDWLRVFVPMRLGNAPEVFALGIMVPKHHVMAQARALLWVIIVVGLLSAALLSVSLYLLLRREVLAPLAEAVKVSAAVSLGQLNSRIEPRRKDEMGQLLLSMGSMQAQLRAVIEAQDHMASRHDAGEMSYRMDAERFPGEYGRMVAGTNDLVGAHVQVQRQLVAVMSSYAVGDMQADMPALPGEKAALSDAMAATKRNLQAINQQILTLAQAAANGDFSTRGDANAFDHDFRGMVEGLNNLMQTTDTNLAEVSRLLQSISAGDLTVRMSGDFRGVFAQMRDDANATASQLALIVSSIQTSSISIKGAASEIAAGNQDLSQRTEQQAANLEETAASMEELTSTVKQNAEGARQANQLAISAANVAVQGGQVVGQVVETMSGIEASSRKIADIISVIDGIAFQTNILALNAAVEAARAGEQGRGFAVVASEVRTLAQRSSGAAKEIKDLIEDSVQRVAEGSVLVHSAGNTMSEVVASVQRVTDIMGEISAASQEQSAGIEQVNQTVTQMDETTQQNAALVEEATAAARSLEDQAVQLTEAVAVFKIDPSHKAVAKVGAPVHSTKPAISKRPMAVTPKAVAKPRLVKPSASNEGNWQEF</sequence>
<evidence type="ECO:0000259" key="7">
    <source>
        <dbReference type="PROSITE" id="PS50885"/>
    </source>
</evidence>
<evidence type="ECO:0000259" key="6">
    <source>
        <dbReference type="PROSITE" id="PS50111"/>
    </source>
</evidence>
<keyword evidence="11" id="KW-1185">Reference proteome</keyword>
<evidence type="ECO:0000313" key="8">
    <source>
        <dbReference type="EMBL" id="PPV05290.1"/>
    </source>
</evidence>
<dbReference type="PROSITE" id="PS50885">
    <property type="entry name" value="HAMP"/>
    <property type="match status" value="2"/>
</dbReference>
<dbReference type="InterPro" id="IPR004090">
    <property type="entry name" value="Chemotax_Me-accpt_rcpt"/>
</dbReference>
<dbReference type="Gene3D" id="3.30.450.20">
    <property type="entry name" value="PAS domain"/>
    <property type="match status" value="2"/>
</dbReference>
<feature type="transmembrane region" description="Helical" evidence="5">
    <location>
        <begin position="317"/>
        <end position="341"/>
    </location>
</feature>
<dbReference type="PANTHER" id="PTHR43531:SF14">
    <property type="entry name" value="METHYL-ACCEPTING CHEMOTAXIS PROTEIN I-RELATED"/>
    <property type="match status" value="1"/>
</dbReference>
<dbReference type="GO" id="GO:0005886">
    <property type="term" value="C:plasma membrane"/>
    <property type="evidence" value="ECO:0007669"/>
    <property type="project" value="TreeGrafter"/>
</dbReference>
<dbReference type="EMBL" id="MDCE01000032">
    <property type="protein sequence ID" value="PPV05290.1"/>
    <property type="molecule type" value="Genomic_DNA"/>
</dbReference>
<dbReference type="InterPro" id="IPR041395">
    <property type="entry name" value="McpB_HAMP_3rd"/>
</dbReference>
<dbReference type="InterPro" id="IPR051310">
    <property type="entry name" value="MCP_chemotaxis"/>
</dbReference>
<evidence type="ECO:0000256" key="3">
    <source>
        <dbReference type="ARBA" id="ARBA00029447"/>
    </source>
</evidence>
<dbReference type="Pfam" id="PF18947">
    <property type="entry name" value="HAMP_2"/>
    <property type="match status" value="1"/>
</dbReference>
<dbReference type="Proteomes" id="UP000092503">
    <property type="component" value="Unassembled WGS sequence"/>
</dbReference>
<dbReference type="EMBL" id="FLTX01000062">
    <property type="protein sequence ID" value="SBV52762.1"/>
    <property type="molecule type" value="Genomic_DNA"/>
</dbReference>
<dbReference type="SMART" id="SM00283">
    <property type="entry name" value="MA"/>
    <property type="match status" value="1"/>
</dbReference>
<keyword evidence="5" id="KW-0812">Transmembrane</keyword>
<accession>A0A1C3NQT9</accession>
<dbReference type="InterPro" id="IPR003660">
    <property type="entry name" value="HAMP_dom"/>
</dbReference>
<dbReference type="FunFam" id="1.10.287.950:FF:000002">
    <property type="entry name" value="Methyl-accepting chemotaxis protein"/>
    <property type="match status" value="1"/>
</dbReference>
<dbReference type="Pfam" id="PF22673">
    <property type="entry name" value="MCP-like_PDC_1"/>
    <property type="match status" value="1"/>
</dbReference>
<evidence type="ECO:0000256" key="1">
    <source>
        <dbReference type="ARBA" id="ARBA00022481"/>
    </source>
</evidence>
<reference evidence="8 11" key="2">
    <citation type="submission" date="2016-08" db="EMBL/GenBank/DDBJ databases">
        <title>Evolution of the type three secretion system and type three effector repertoires in Xanthomonas.</title>
        <authorList>
            <person name="Merda D."/>
            <person name="Briand M."/>
            <person name="Bosis E."/>
            <person name="Rousseau C."/>
            <person name="Portier P."/>
            <person name="Jacques M.-A."/>
            <person name="Fischer-Le Saux M."/>
        </authorList>
    </citation>
    <scope>NUCLEOTIDE SEQUENCE [LARGE SCALE GENOMIC DNA]</scope>
    <source>
        <strain evidence="8 11">CFBP1976</strain>
    </source>
</reference>
<dbReference type="OrthoDB" id="8744489at2"/>
<dbReference type="PANTHER" id="PTHR43531">
    <property type="entry name" value="PROTEIN ICFG"/>
    <property type="match status" value="1"/>
</dbReference>
<dbReference type="Gene3D" id="1.10.287.950">
    <property type="entry name" value="Methyl-accepting chemotaxis protein"/>
    <property type="match status" value="1"/>
</dbReference>
<dbReference type="PRINTS" id="PR00260">
    <property type="entry name" value="CHEMTRNSDUCR"/>
</dbReference>
<dbReference type="GO" id="GO:0007165">
    <property type="term" value="P:signal transduction"/>
    <property type="evidence" value="ECO:0007669"/>
    <property type="project" value="UniProtKB-KW"/>
</dbReference>
<dbReference type="Gene3D" id="1.20.120.1530">
    <property type="match status" value="2"/>
</dbReference>
<protein>
    <submittedName>
        <fullName evidence="8 9">Chemotaxis protein</fullName>
    </submittedName>
</protein>
<evidence type="ECO:0000256" key="4">
    <source>
        <dbReference type="PROSITE-ProRule" id="PRU00284"/>
    </source>
</evidence>
<evidence type="ECO:0000313" key="9">
    <source>
        <dbReference type="EMBL" id="SBV52762.1"/>
    </source>
</evidence>
<dbReference type="CDD" id="cd06225">
    <property type="entry name" value="HAMP"/>
    <property type="match status" value="1"/>
</dbReference>
<keyword evidence="1" id="KW-0488">Methylation</keyword>
<dbReference type="SUPFAM" id="SSF58104">
    <property type="entry name" value="Methyl-accepting chemotaxis protein (MCP) signaling domain"/>
    <property type="match status" value="1"/>
</dbReference>
<feature type="transmembrane region" description="Helical" evidence="5">
    <location>
        <begin position="15"/>
        <end position="36"/>
    </location>
</feature>
<dbReference type="GO" id="GO:0004888">
    <property type="term" value="F:transmembrane signaling receptor activity"/>
    <property type="evidence" value="ECO:0007669"/>
    <property type="project" value="InterPro"/>
</dbReference>
<dbReference type="STRING" id="56449.XBLMG947_3560"/>
<dbReference type="SUPFAM" id="SSF158472">
    <property type="entry name" value="HAMP domain-like"/>
    <property type="match status" value="1"/>
</dbReference>
<dbReference type="CDD" id="cd12913">
    <property type="entry name" value="PDC1_MCP_like"/>
    <property type="match status" value="1"/>
</dbReference>
<dbReference type="Proteomes" id="UP000239710">
    <property type="component" value="Unassembled WGS sequence"/>
</dbReference>
<keyword evidence="5" id="KW-1133">Transmembrane helix</keyword>
<dbReference type="Pfam" id="PF00672">
    <property type="entry name" value="HAMP"/>
    <property type="match status" value="1"/>
</dbReference>
<dbReference type="RefSeq" id="WP_065469933.1">
    <property type="nucleotide sequence ID" value="NZ_FLTX01000062.1"/>
</dbReference>
<evidence type="ECO:0000313" key="10">
    <source>
        <dbReference type="Proteomes" id="UP000092503"/>
    </source>
</evidence>